<dbReference type="InterPro" id="IPR011701">
    <property type="entry name" value="MFS"/>
</dbReference>
<dbReference type="InterPro" id="IPR020846">
    <property type="entry name" value="MFS_dom"/>
</dbReference>
<feature type="transmembrane region" description="Helical" evidence="6">
    <location>
        <begin position="163"/>
        <end position="185"/>
    </location>
</feature>
<feature type="transmembrane region" description="Helical" evidence="6">
    <location>
        <begin position="295"/>
        <end position="316"/>
    </location>
</feature>
<dbReference type="PANTHER" id="PTHR43124:SF4">
    <property type="entry name" value="SUGAR EFFLUX TRANSPORTER"/>
    <property type="match status" value="1"/>
</dbReference>
<evidence type="ECO:0000313" key="9">
    <source>
        <dbReference type="Proteomes" id="UP001144280"/>
    </source>
</evidence>
<dbReference type="CDD" id="cd17324">
    <property type="entry name" value="MFS_NepI_like"/>
    <property type="match status" value="1"/>
</dbReference>
<dbReference type="Pfam" id="PF07690">
    <property type="entry name" value="MFS_1"/>
    <property type="match status" value="1"/>
</dbReference>
<accession>A0ABQ5RAQ0</accession>
<feature type="transmembrane region" description="Helical" evidence="6">
    <location>
        <begin position="47"/>
        <end position="65"/>
    </location>
</feature>
<name>A0ABQ5RAQ0_9ACTN</name>
<comment type="caution">
    <text evidence="8">The sequence shown here is derived from an EMBL/GenBank/DDBJ whole genome shotgun (WGS) entry which is preliminary data.</text>
</comment>
<keyword evidence="3 6" id="KW-0812">Transmembrane</keyword>
<feature type="transmembrane region" description="Helical" evidence="6">
    <location>
        <begin position="106"/>
        <end position="127"/>
    </location>
</feature>
<keyword evidence="5 6" id="KW-0472">Membrane</keyword>
<dbReference type="PROSITE" id="PS50850">
    <property type="entry name" value="MFS"/>
    <property type="match status" value="1"/>
</dbReference>
<dbReference type="RefSeq" id="WP_281904266.1">
    <property type="nucleotide sequence ID" value="NZ_BSDI01000066.1"/>
</dbReference>
<dbReference type="Gene3D" id="1.20.1250.20">
    <property type="entry name" value="MFS general substrate transporter like domains"/>
    <property type="match status" value="1"/>
</dbReference>
<keyword evidence="2" id="KW-1003">Cell membrane</keyword>
<sequence>MVVSTRRANGALAALAVATFVYVTTEVLPIGLLTVMAADLGRSPSEIGLLVTGYAVVVVLVSLPLTRLTQRVPRRLLLTVTLGVFVLGAILTALASNYWVLLGARLVIAVTQALFWSVVAAAATGLFPPEVRGRAVGRLAMGTSLAPVLGIPAGTWLGQQAGWRVAFLVMAAAGLATCVAIAVLVPTIAPGEGGAARGSQPDGRRFAILVVAAGLGVTGALTAYTYVTPFVLDVTGFEPSALGPLLLVTGVSGAVGAVAVGRHLDRRPWAAVTVPLGAIAAALAIMWAAGTVPAAVVGALAIYGVSFSAMAAAIQNRTLRIAPGSTDIASAGISTAFNAGIAGGSLLGGVLVDTAGLRSVALVGALLVAAAVAALLGERLLLPADPVLQHEKRQAEQREGVLGP</sequence>
<keyword evidence="4 6" id="KW-1133">Transmembrane helix</keyword>
<evidence type="ECO:0000256" key="1">
    <source>
        <dbReference type="ARBA" id="ARBA00004651"/>
    </source>
</evidence>
<evidence type="ECO:0000256" key="6">
    <source>
        <dbReference type="SAM" id="Phobius"/>
    </source>
</evidence>
<evidence type="ECO:0000256" key="4">
    <source>
        <dbReference type="ARBA" id="ARBA00022989"/>
    </source>
</evidence>
<organism evidence="8 9">
    <name type="scientific">Phytohabitans aurantiacus</name>
    <dbReference type="NCBI Taxonomy" id="3016789"/>
    <lineage>
        <taxon>Bacteria</taxon>
        <taxon>Bacillati</taxon>
        <taxon>Actinomycetota</taxon>
        <taxon>Actinomycetes</taxon>
        <taxon>Micromonosporales</taxon>
        <taxon>Micromonosporaceae</taxon>
    </lineage>
</organism>
<feature type="transmembrane region" description="Helical" evidence="6">
    <location>
        <begin position="239"/>
        <end position="261"/>
    </location>
</feature>
<feature type="transmembrane region" description="Helical" evidence="6">
    <location>
        <begin position="206"/>
        <end position="227"/>
    </location>
</feature>
<protein>
    <submittedName>
        <fullName evidence="8">MFS transporter</fullName>
    </submittedName>
</protein>
<proteinExistence type="predicted"/>
<dbReference type="PANTHER" id="PTHR43124">
    <property type="entry name" value="PURINE EFFLUX PUMP PBUE"/>
    <property type="match status" value="1"/>
</dbReference>
<feature type="transmembrane region" description="Helical" evidence="6">
    <location>
        <begin position="328"/>
        <end position="351"/>
    </location>
</feature>
<dbReference type="InterPro" id="IPR050189">
    <property type="entry name" value="MFS_Efflux_Transporters"/>
</dbReference>
<evidence type="ECO:0000256" key="3">
    <source>
        <dbReference type="ARBA" id="ARBA00022692"/>
    </source>
</evidence>
<gene>
    <name evidence="8" type="primary">araJ</name>
    <name evidence="8" type="ORF">Pa4123_79240</name>
</gene>
<dbReference type="InterPro" id="IPR036259">
    <property type="entry name" value="MFS_trans_sf"/>
</dbReference>
<keyword evidence="9" id="KW-1185">Reference proteome</keyword>
<dbReference type="EMBL" id="BSDI01000066">
    <property type="protein sequence ID" value="GLI02646.1"/>
    <property type="molecule type" value="Genomic_DNA"/>
</dbReference>
<feature type="domain" description="Major facilitator superfamily (MFS) profile" evidence="7">
    <location>
        <begin position="11"/>
        <end position="382"/>
    </location>
</feature>
<comment type="subcellular location">
    <subcellularLocation>
        <location evidence="1">Cell membrane</location>
        <topology evidence="1">Multi-pass membrane protein</topology>
    </subcellularLocation>
</comment>
<evidence type="ECO:0000313" key="8">
    <source>
        <dbReference type="EMBL" id="GLI02646.1"/>
    </source>
</evidence>
<evidence type="ECO:0000256" key="2">
    <source>
        <dbReference type="ARBA" id="ARBA00022475"/>
    </source>
</evidence>
<evidence type="ECO:0000256" key="5">
    <source>
        <dbReference type="ARBA" id="ARBA00023136"/>
    </source>
</evidence>
<reference evidence="8" key="1">
    <citation type="submission" date="2022-12" db="EMBL/GenBank/DDBJ databases">
        <title>New Phytohabitans aurantiacus sp. RD004123 nov., an actinomycete isolated from soil.</title>
        <authorList>
            <person name="Triningsih D.W."/>
            <person name="Harunari E."/>
            <person name="Igarashi Y."/>
        </authorList>
    </citation>
    <scope>NUCLEOTIDE SEQUENCE</scope>
    <source>
        <strain evidence="8">RD004123</strain>
    </source>
</reference>
<feature type="transmembrane region" description="Helical" evidence="6">
    <location>
        <begin position="12"/>
        <end position="35"/>
    </location>
</feature>
<evidence type="ECO:0000259" key="7">
    <source>
        <dbReference type="PROSITE" id="PS50850"/>
    </source>
</evidence>
<feature type="transmembrane region" description="Helical" evidence="6">
    <location>
        <begin position="268"/>
        <end position="289"/>
    </location>
</feature>
<feature type="transmembrane region" description="Helical" evidence="6">
    <location>
        <begin position="357"/>
        <end position="376"/>
    </location>
</feature>
<dbReference type="SUPFAM" id="SSF103473">
    <property type="entry name" value="MFS general substrate transporter"/>
    <property type="match status" value="1"/>
</dbReference>
<feature type="transmembrane region" description="Helical" evidence="6">
    <location>
        <begin position="77"/>
        <end position="100"/>
    </location>
</feature>
<feature type="transmembrane region" description="Helical" evidence="6">
    <location>
        <begin position="139"/>
        <end position="157"/>
    </location>
</feature>
<dbReference type="Proteomes" id="UP001144280">
    <property type="component" value="Unassembled WGS sequence"/>
</dbReference>